<evidence type="ECO:0000313" key="8">
    <source>
        <dbReference type="Proteomes" id="UP000216840"/>
    </source>
</evidence>
<dbReference type="PANTHER" id="PTHR43214:SF41">
    <property type="entry name" value="NITRATE_NITRITE RESPONSE REGULATOR PROTEIN NARP"/>
    <property type="match status" value="1"/>
</dbReference>
<dbReference type="Pfam" id="PF00196">
    <property type="entry name" value="GerE"/>
    <property type="match status" value="1"/>
</dbReference>
<dbReference type="CDD" id="cd06170">
    <property type="entry name" value="LuxR_C_like"/>
    <property type="match status" value="1"/>
</dbReference>
<dbReference type="SMART" id="SM00421">
    <property type="entry name" value="HTH_LUXR"/>
    <property type="match status" value="1"/>
</dbReference>
<keyword evidence="1" id="KW-0805">Transcription regulation</keyword>
<feature type="domain" description="Response regulatory" evidence="6">
    <location>
        <begin position="29"/>
        <end position="144"/>
    </location>
</feature>
<evidence type="ECO:0000256" key="4">
    <source>
        <dbReference type="PROSITE-ProRule" id="PRU00169"/>
    </source>
</evidence>
<reference evidence="7 8" key="1">
    <citation type="submission" date="2017-05" db="EMBL/GenBank/DDBJ databases">
        <title>The draft genome sequence of Idiomarina salinarum WNB302.</title>
        <authorList>
            <person name="Sun Y."/>
            <person name="Chen B."/>
            <person name="Du Z."/>
        </authorList>
    </citation>
    <scope>NUCLEOTIDE SEQUENCE [LARGE SCALE GENOMIC DNA]</scope>
    <source>
        <strain evidence="7 8">WNB302</strain>
    </source>
</reference>
<dbReference type="Gene3D" id="3.40.50.2300">
    <property type="match status" value="1"/>
</dbReference>
<evidence type="ECO:0008006" key="9">
    <source>
        <dbReference type="Google" id="ProtNLM"/>
    </source>
</evidence>
<gene>
    <name evidence="7" type="ORF">CA834_00660</name>
</gene>
<feature type="modified residue" description="4-aspartylphosphate" evidence="4">
    <location>
        <position position="79"/>
    </location>
</feature>
<dbReference type="GO" id="GO:0003677">
    <property type="term" value="F:DNA binding"/>
    <property type="evidence" value="ECO:0007669"/>
    <property type="project" value="UniProtKB-KW"/>
</dbReference>
<evidence type="ECO:0000313" key="7">
    <source>
        <dbReference type="EMBL" id="OZV70658.1"/>
    </source>
</evidence>
<dbReference type="GO" id="GO:0000160">
    <property type="term" value="P:phosphorelay signal transduction system"/>
    <property type="evidence" value="ECO:0007669"/>
    <property type="project" value="InterPro"/>
</dbReference>
<dbReference type="Pfam" id="PF00072">
    <property type="entry name" value="Response_reg"/>
    <property type="match status" value="1"/>
</dbReference>
<dbReference type="CDD" id="cd17534">
    <property type="entry name" value="REC_DC-like"/>
    <property type="match status" value="1"/>
</dbReference>
<dbReference type="SUPFAM" id="SSF46894">
    <property type="entry name" value="C-terminal effector domain of the bipartite response regulators"/>
    <property type="match status" value="1"/>
</dbReference>
<evidence type="ECO:0000256" key="2">
    <source>
        <dbReference type="ARBA" id="ARBA00023125"/>
    </source>
</evidence>
<dbReference type="InterPro" id="IPR036388">
    <property type="entry name" value="WH-like_DNA-bd_sf"/>
</dbReference>
<dbReference type="PROSITE" id="PS50110">
    <property type="entry name" value="RESPONSE_REGULATORY"/>
    <property type="match status" value="1"/>
</dbReference>
<feature type="domain" description="HTH luxR-type" evidence="5">
    <location>
        <begin position="162"/>
        <end position="224"/>
    </location>
</feature>
<dbReference type="Gene3D" id="1.10.10.10">
    <property type="entry name" value="Winged helix-like DNA-binding domain superfamily/Winged helix DNA-binding domain"/>
    <property type="match status" value="1"/>
</dbReference>
<protein>
    <recommendedName>
        <fullName evidence="9">DNA-binding response regulator</fullName>
    </recommendedName>
</protein>
<keyword evidence="2" id="KW-0238">DNA-binding</keyword>
<evidence type="ECO:0000256" key="3">
    <source>
        <dbReference type="ARBA" id="ARBA00023163"/>
    </source>
</evidence>
<dbReference type="PROSITE" id="PS50043">
    <property type="entry name" value="HTH_LUXR_2"/>
    <property type="match status" value="1"/>
</dbReference>
<dbReference type="SMART" id="SM00448">
    <property type="entry name" value="REC"/>
    <property type="match status" value="1"/>
</dbReference>
<name>A0A265UZA3_9FLAO</name>
<keyword evidence="3" id="KW-0804">Transcription</keyword>
<dbReference type="InterPro" id="IPR011006">
    <property type="entry name" value="CheY-like_superfamily"/>
</dbReference>
<evidence type="ECO:0000259" key="5">
    <source>
        <dbReference type="PROSITE" id="PS50043"/>
    </source>
</evidence>
<accession>A0A265UZA3</accession>
<evidence type="ECO:0000259" key="6">
    <source>
        <dbReference type="PROSITE" id="PS50110"/>
    </source>
</evidence>
<dbReference type="InterPro" id="IPR000792">
    <property type="entry name" value="Tscrpt_reg_LuxR_C"/>
</dbReference>
<keyword evidence="4" id="KW-0597">Phosphoprotein</keyword>
<dbReference type="InterPro" id="IPR039420">
    <property type="entry name" value="WalR-like"/>
</dbReference>
<dbReference type="Proteomes" id="UP000216840">
    <property type="component" value="Unassembled WGS sequence"/>
</dbReference>
<proteinExistence type="predicted"/>
<dbReference type="InterPro" id="IPR016032">
    <property type="entry name" value="Sig_transdc_resp-reg_C-effctor"/>
</dbReference>
<dbReference type="PRINTS" id="PR00038">
    <property type="entry name" value="HTHLUXR"/>
</dbReference>
<organism evidence="7 8">
    <name type="scientific">Winogradskyella aurantia</name>
    <dbReference type="NCBI Taxonomy" id="1915063"/>
    <lineage>
        <taxon>Bacteria</taxon>
        <taxon>Pseudomonadati</taxon>
        <taxon>Bacteroidota</taxon>
        <taxon>Flavobacteriia</taxon>
        <taxon>Flavobacteriales</taxon>
        <taxon>Flavobacteriaceae</taxon>
        <taxon>Winogradskyella</taxon>
    </lineage>
</organism>
<dbReference type="PANTHER" id="PTHR43214">
    <property type="entry name" value="TWO-COMPONENT RESPONSE REGULATOR"/>
    <property type="match status" value="1"/>
</dbReference>
<dbReference type="SUPFAM" id="SSF52172">
    <property type="entry name" value="CheY-like"/>
    <property type="match status" value="1"/>
</dbReference>
<keyword evidence="8" id="KW-1185">Reference proteome</keyword>
<comment type="caution">
    <text evidence="7">The sequence shown here is derived from an EMBL/GenBank/DDBJ whole genome shotgun (WGS) entry which is preliminary data.</text>
</comment>
<evidence type="ECO:0000256" key="1">
    <source>
        <dbReference type="ARBA" id="ARBA00023015"/>
    </source>
</evidence>
<sequence>MVLKFPWRLRTIKYQEKVKTKYLTAMKATILIVEDEGLIAEDIKFNLEKLGHVVSGIVMNGDRALDAIANPDIDLVLLDINIKGSLSGIDLAEIIRTKYRLPYIFLTASTDDYTLNKAKATLPYGYIVKPFNELDLKVNVDFALHKFNSENEKLTLSRTYISDHFNVLLSDREFDLLKAFVTGSSYKEAAETLHISVNTVKSYQKRIYQLFEVSSKVELIKKLG</sequence>
<dbReference type="InterPro" id="IPR001789">
    <property type="entry name" value="Sig_transdc_resp-reg_receiver"/>
</dbReference>
<dbReference type="OrthoDB" id="2962330at2"/>
<dbReference type="AlphaFoldDB" id="A0A265UZA3"/>
<dbReference type="EMBL" id="NGJN01000001">
    <property type="protein sequence ID" value="OZV70658.1"/>
    <property type="molecule type" value="Genomic_DNA"/>
</dbReference>
<dbReference type="GO" id="GO:0006355">
    <property type="term" value="P:regulation of DNA-templated transcription"/>
    <property type="evidence" value="ECO:0007669"/>
    <property type="project" value="InterPro"/>
</dbReference>